<evidence type="ECO:0000313" key="3">
    <source>
        <dbReference type="Proteomes" id="UP000288051"/>
    </source>
</evidence>
<sequence>MKGNRLRALLGYALLGGTALLFAGCGQQAGGGQGQEPPKPINISLSGVSNGQVVSGVVTVGVSVNEDSQPREVKLYVDDKLVGQYTIAPQGIRPQALSYEFKVNTAACDLAYLGREDSTGCTSSDPTPLFTNGSHTVKAEVTNPVETKTLSVTVVLNNSDKVLLTMSGNNAQDATGYTWYGGQDLTLEAVPVVYSGKTATAVRISDATPSSPPVIPGTTIPYTSTSIAGIPAENPISGGKATFSIPKSGNTSLEGGKRLAAQIRYSDGTLSGAVNADYALDFTAPSFSAYKIKLNGVYDTTVNGLLGSTSGWLNGQSPLSVTASDGGVGGITYQIQVQKVSDGSVVATLNPGDTLASVAEAATGTYRLQVVNLKDALGNAPASAPAASNNFGLDKTKPTLSTTFGANGKVLNGTLGAASTIPLTANDPGTVASGVAAGPGGAVPTSTAAGSSGWLVKVTTGGCTYTLTAPAGFPAVPPQATYNLDMTTTSAPTPTGCSASYPTISTTQGDGDYTVTVQLVDQARNVSDPVTVSFYWLTQKPTVQFLQSPGGTYSLGGSSYVDVNGAVKVSHPKPLLKAILYAEKALASSSDVQVINPSPTTNIANGTALTFSSNGSVTGNYKDFTASASNFAFTLRFNATGSYSVTIAAVPEAYDNTGTLNVANLSNSTSVSVTVNP</sequence>
<comment type="caution">
    <text evidence="2">The sequence shown here is derived from an EMBL/GenBank/DDBJ whole genome shotgun (WGS) entry which is preliminary data.</text>
</comment>
<reference evidence="2 3" key="1">
    <citation type="journal article" date="2019" name="Extremophiles">
        <title>Biogeography of thermophiles and predominance of Thermus scotoductus in domestic water heaters.</title>
        <authorList>
            <person name="Wilpiszeski R.L."/>
            <person name="Zhang Z."/>
            <person name="House C.H."/>
        </authorList>
    </citation>
    <scope>NUCLEOTIDE SEQUENCE [LARGE SCALE GENOMIC DNA]</scope>
    <source>
        <strain evidence="2 3">24_S24</strain>
    </source>
</reference>
<protein>
    <submittedName>
        <fullName evidence="2">Uncharacterized protein</fullName>
    </submittedName>
</protein>
<evidence type="ECO:0000256" key="1">
    <source>
        <dbReference type="SAM" id="SignalP"/>
    </source>
</evidence>
<dbReference type="AlphaFoldDB" id="A0A430SBC8"/>
<keyword evidence="1" id="KW-0732">Signal</keyword>
<feature type="chain" id="PRO_5019570185" evidence="1">
    <location>
        <begin position="24"/>
        <end position="677"/>
    </location>
</feature>
<dbReference type="InterPro" id="IPR013783">
    <property type="entry name" value="Ig-like_fold"/>
</dbReference>
<gene>
    <name evidence="2" type="ORF">CSW37_10085</name>
</gene>
<dbReference type="Gene3D" id="2.60.40.10">
    <property type="entry name" value="Immunoglobulins"/>
    <property type="match status" value="1"/>
</dbReference>
<evidence type="ECO:0000313" key="2">
    <source>
        <dbReference type="EMBL" id="RTH33362.1"/>
    </source>
</evidence>
<feature type="signal peptide" evidence="1">
    <location>
        <begin position="1"/>
        <end position="23"/>
    </location>
</feature>
<name>A0A430SBC8_THESC</name>
<dbReference type="EMBL" id="PELZ01000406">
    <property type="protein sequence ID" value="RTH33362.1"/>
    <property type="molecule type" value="Genomic_DNA"/>
</dbReference>
<organism evidence="2 3">
    <name type="scientific">Thermus scotoductus</name>
    <dbReference type="NCBI Taxonomy" id="37636"/>
    <lineage>
        <taxon>Bacteria</taxon>
        <taxon>Thermotogati</taxon>
        <taxon>Deinococcota</taxon>
        <taxon>Deinococci</taxon>
        <taxon>Thermales</taxon>
        <taxon>Thermaceae</taxon>
        <taxon>Thermus</taxon>
    </lineage>
</organism>
<dbReference type="Proteomes" id="UP000288051">
    <property type="component" value="Unassembled WGS sequence"/>
</dbReference>
<proteinExistence type="predicted"/>
<accession>A0A430SBC8</accession>
<dbReference type="PROSITE" id="PS51257">
    <property type="entry name" value="PROKAR_LIPOPROTEIN"/>
    <property type="match status" value="1"/>
</dbReference>